<name>A0ABR1TL43_9PEZI</name>
<feature type="compositionally biased region" description="Basic and acidic residues" evidence="1">
    <location>
        <begin position="618"/>
        <end position="628"/>
    </location>
</feature>
<accession>A0ABR1TL43</accession>
<evidence type="ECO:0000313" key="2">
    <source>
        <dbReference type="EMBL" id="KAK8046626.1"/>
    </source>
</evidence>
<feature type="region of interest" description="Disordered" evidence="1">
    <location>
        <begin position="431"/>
        <end position="481"/>
    </location>
</feature>
<dbReference type="Proteomes" id="UP001446871">
    <property type="component" value="Unassembled WGS sequence"/>
</dbReference>
<evidence type="ECO:0000256" key="1">
    <source>
        <dbReference type="SAM" id="MobiDB-lite"/>
    </source>
</evidence>
<feature type="region of interest" description="Disordered" evidence="1">
    <location>
        <begin position="608"/>
        <end position="628"/>
    </location>
</feature>
<proteinExistence type="predicted"/>
<gene>
    <name evidence="2" type="ORF">PG996_014690</name>
</gene>
<organism evidence="2 3">
    <name type="scientific">Apiospora saccharicola</name>
    <dbReference type="NCBI Taxonomy" id="335842"/>
    <lineage>
        <taxon>Eukaryota</taxon>
        <taxon>Fungi</taxon>
        <taxon>Dikarya</taxon>
        <taxon>Ascomycota</taxon>
        <taxon>Pezizomycotina</taxon>
        <taxon>Sordariomycetes</taxon>
        <taxon>Xylariomycetidae</taxon>
        <taxon>Amphisphaeriales</taxon>
        <taxon>Apiosporaceae</taxon>
        <taxon>Apiospora</taxon>
    </lineage>
</organism>
<feature type="compositionally biased region" description="Polar residues" evidence="1">
    <location>
        <begin position="39"/>
        <end position="52"/>
    </location>
</feature>
<feature type="region of interest" description="Disordered" evidence="1">
    <location>
        <begin position="168"/>
        <end position="189"/>
    </location>
</feature>
<feature type="compositionally biased region" description="Polar residues" evidence="1">
    <location>
        <begin position="67"/>
        <end position="80"/>
    </location>
</feature>
<evidence type="ECO:0000313" key="3">
    <source>
        <dbReference type="Proteomes" id="UP001446871"/>
    </source>
</evidence>
<protein>
    <submittedName>
        <fullName evidence="2">Uncharacterized protein</fullName>
    </submittedName>
</protein>
<feature type="region of interest" description="Disordered" evidence="1">
    <location>
        <begin position="561"/>
        <end position="590"/>
    </location>
</feature>
<feature type="compositionally biased region" description="Low complexity" evidence="1">
    <location>
        <begin position="450"/>
        <end position="471"/>
    </location>
</feature>
<feature type="compositionally biased region" description="Low complexity" evidence="1">
    <location>
        <begin position="564"/>
        <end position="576"/>
    </location>
</feature>
<reference evidence="2 3" key="1">
    <citation type="submission" date="2023-01" db="EMBL/GenBank/DDBJ databases">
        <title>Analysis of 21 Apiospora genomes using comparative genomics revels a genus with tremendous synthesis potential of carbohydrate active enzymes and secondary metabolites.</title>
        <authorList>
            <person name="Sorensen T."/>
        </authorList>
    </citation>
    <scope>NUCLEOTIDE SEQUENCE [LARGE SCALE GENOMIC DNA]</scope>
    <source>
        <strain evidence="2 3">CBS 83171</strain>
    </source>
</reference>
<comment type="caution">
    <text evidence="2">The sequence shown here is derived from an EMBL/GenBank/DDBJ whole genome shotgun (WGS) entry which is preliminary data.</text>
</comment>
<feature type="region of interest" description="Disordered" evidence="1">
    <location>
        <begin position="1"/>
        <end position="89"/>
    </location>
</feature>
<sequence>MQPPHGSPSDERFYSARSSRMGSHHVVNGEGDFKLPLANNLTCDPEPQTSLAPASVLGLGKHRKQSIKQSDPNTLLSPPSKNYAKPSPFAWKGSRKCSCDLGGDLGVSGHAASRPPKLVTVRQSSIVDACDTPRSTPQRNSTVPAEETENIAEDIKAYLSHRRHRTCDVVPGTSHRNRQPTPRPSLVPVSGAETIRAQSNETVETYLVSTNDIAEILDIVIGGLRALHDKHPSTGCLSTLTPSYTRSRAGTIGKGIFPQCSTFADPATTISSVKSAFSAAGYANDHTPRNNKATIISRQSITECVALLTRTRPRRVRSHREAMVGQEYAGGGFEPTCCNSPWRVRRPSSTPLPHNQSVIERANMPAYEHDIVSFPPLRPRSCTNDWVAPQSGLENLYPEKQRTPFFYQFGVDAHRGDTPAVDTARRTSYQFGADAHPGDSLAPNTERHTSLSNTARPSSASSSRTSPTESPGNYGGKRIGSSIGIASHRRKSTVHQPDPPEQSPDTALLESLRRYSLMPLVDNTPEVLRKKRVVPKPFEDVPLTGQRRMSSRAMLEDILARAPSQESGSRNSSSSSNLAFRKASKRSSGGSAFRRLYCLEDSAPHICVDEQPTPISERSLEESLRITP</sequence>
<dbReference type="EMBL" id="JAQQWM010000009">
    <property type="protein sequence ID" value="KAK8046626.1"/>
    <property type="molecule type" value="Genomic_DNA"/>
</dbReference>
<keyword evidence="3" id="KW-1185">Reference proteome</keyword>